<evidence type="ECO:0000313" key="2">
    <source>
        <dbReference type="Proteomes" id="UP000694680"/>
    </source>
</evidence>
<evidence type="ECO:0000313" key="1">
    <source>
        <dbReference type="Ensembl" id="ENSGWIP00000013124.1"/>
    </source>
</evidence>
<dbReference type="Proteomes" id="UP000694680">
    <property type="component" value="Chromosome 4"/>
</dbReference>
<keyword evidence="2" id="KW-1185">Reference proteome</keyword>
<accession>A0A8C5G419</accession>
<proteinExistence type="predicted"/>
<sequence length="60" mass="6885">TLEVVKRKSVEEKAATKRALEKARAQTRVNVGAAFQRWRQLRDQMGLKSDAKVADFLLDR</sequence>
<reference evidence="1" key="2">
    <citation type="submission" date="2025-08" db="UniProtKB">
        <authorList>
            <consortium name="Ensembl"/>
        </authorList>
    </citation>
    <scope>IDENTIFICATION</scope>
</reference>
<dbReference type="Ensembl" id="ENSGWIT00000014585.1">
    <property type="protein sequence ID" value="ENSGWIP00000013124.1"/>
    <property type="gene ID" value="ENSGWIG00000007555.1"/>
</dbReference>
<dbReference type="AlphaFoldDB" id="A0A8C5G419"/>
<protein>
    <submittedName>
        <fullName evidence="1">Uncharacterized protein</fullName>
    </submittedName>
</protein>
<organism evidence="1 2">
    <name type="scientific">Gouania willdenowi</name>
    <name type="common">Blunt-snouted clingfish</name>
    <name type="synonym">Lepadogaster willdenowi</name>
    <dbReference type="NCBI Taxonomy" id="441366"/>
    <lineage>
        <taxon>Eukaryota</taxon>
        <taxon>Metazoa</taxon>
        <taxon>Chordata</taxon>
        <taxon>Craniata</taxon>
        <taxon>Vertebrata</taxon>
        <taxon>Euteleostomi</taxon>
        <taxon>Actinopterygii</taxon>
        <taxon>Neopterygii</taxon>
        <taxon>Teleostei</taxon>
        <taxon>Neoteleostei</taxon>
        <taxon>Acanthomorphata</taxon>
        <taxon>Ovalentaria</taxon>
        <taxon>Blenniimorphae</taxon>
        <taxon>Blenniiformes</taxon>
        <taxon>Gobiesocoidei</taxon>
        <taxon>Gobiesocidae</taxon>
        <taxon>Gobiesocinae</taxon>
        <taxon>Gouania</taxon>
    </lineage>
</organism>
<reference evidence="1" key="1">
    <citation type="submission" date="2020-06" db="EMBL/GenBank/DDBJ databases">
        <authorList>
            <consortium name="Wellcome Sanger Institute Data Sharing"/>
        </authorList>
    </citation>
    <scope>NUCLEOTIDE SEQUENCE [LARGE SCALE GENOMIC DNA]</scope>
</reference>
<name>A0A8C5G419_GOUWI</name>
<reference evidence="1" key="3">
    <citation type="submission" date="2025-09" db="UniProtKB">
        <authorList>
            <consortium name="Ensembl"/>
        </authorList>
    </citation>
    <scope>IDENTIFICATION</scope>
</reference>